<dbReference type="RefSeq" id="WP_200274473.1">
    <property type="nucleotide sequence ID" value="NZ_JAENIJ010000173.1"/>
</dbReference>
<name>A0A934VWR5_9BACT</name>
<dbReference type="Proteomes" id="UP000603141">
    <property type="component" value="Unassembled WGS sequence"/>
</dbReference>
<reference evidence="1" key="1">
    <citation type="submission" date="2021-01" db="EMBL/GenBank/DDBJ databases">
        <title>Modified the classification status of verrucomicrobia.</title>
        <authorList>
            <person name="Feng X."/>
        </authorList>
    </citation>
    <scope>NUCLEOTIDE SEQUENCE</scope>
    <source>
        <strain evidence="1">KCTC 22041</strain>
    </source>
</reference>
<proteinExistence type="predicted"/>
<organism evidence="1 2">
    <name type="scientific">Luteolibacter pohnpeiensis</name>
    <dbReference type="NCBI Taxonomy" id="454153"/>
    <lineage>
        <taxon>Bacteria</taxon>
        <taxon>Pseudomonadati</taxon>
        <taxon>Verrucomicrobiota</taxon>
        <taxon>Verrucomicrobiia</taxon>
        <taxon>Verrucomicrobiales</taxon>
        <taxon>Verrucomicrobiaceae</taxon>
        <taxon>Luteolibacter</taxon>
    </lineage>
</organism>
<dbReference type="EMBL" id="JAENIJ010000173">
    <property type="protein sequence ID" value="MBK1884887.1"/>
    <property type="molecule type" value="Genomic_DNA"/>
</dbReference>
<sequence length="100" mass="11032">MADAYELYLPSGFPDDLNALLDGRSLQVTTKAKKIGNGLIGSDHLISSERHSMNILEAPPTDQCQMRYLLCIAKPKAKELLLEVTSFLESLGARNTPKKE</sequence>
<evidence type="ECO:0000313" key="2">
    <source>
        <dbReference type="Proteomes" id="UP000603141"/>
    </source>
</evidence>
<dbReference type="AlphaFoldDB" id="A0A934VWR5"/>
<accession>A0A934VWR5</accession>
<comment type="caution">
    <text evidence="1">The sequence shown here is derived from an EMBL/GenBank/DDBJ whole genome shotgun (WGS) entry which is preliminary data.</text>
</comment>
<evidence type="ECO:0000313" key="1">
    <source>
        <dbReference type="EMBL" id="MBK1884887.1"/>
    </source>
</evidence>
<gene>
    <name evidence="1" type="ORF">JIN85_20925</name>
</gene>
<protein>
    <submittedName>
        <fullName evidence="1">Uncharacterized protein</fullName>
    </submittedName>
</protein>
<keyword evidence="2" id="KW-1185">Reference proteome</keyword>